<evidence type="ECO:0000313" key="3">
    <source>
        <dbReference type="EMBL" id="PQJ80959.1"/>
    </source>
</evidence>
<gene>
    <name evidence="3" type="ORF">BTO18_08265</name>
</gene>
<dbReference type="AlphaFoldDB" id="A0A2S7WTP7"/>
<dbReference type="PANTHER" id="PTHR13194">
    <property type="entry name" value="COMPLEX I INTERMEDIATE-ASSOCIATED PROTEIN 30"/>
    <property type="match status" value="1"/>
</dbReference>
<dbReference type="Proteomes" id="UP000238882">
    <property type="component" value="Unassembled WGS sequence"/>
</dbReference>
<dbReference type="InterPro" id="IPR039131">
    <property type="entry name" value="NDUFAF1"/>
</dbReference>
<comment type="similarity">
    <text evidence="1">Belongs to the CIA30 family.</text>
</comment>
<evidence type="ECO:0000313" key="4">
    <source>
        <dbReference type="Proteomes" id="UP000238882"/>
    </source>
</evidence>
<accession>A0A2S7WTP7</accession>
<dbReference type="EMBL" id="MSCN01000001">
    <property type="protein sequence ID" value="PQJ80959.1"/>
    <property type="molecule type" value="Genomic_DNA"/>
</dbReference>
<comment type="caution">
    <text evidence="3">The sequence shown here is derived from an EMBL/GenBank/DDBJ whole genome shotgun (WGS) entry which is preliminary data.</text>
</comment>
<organism evidence="3 4">
    <name type="scientific">Polaribacter porphyrae</name>
    <dbReference type="NCBI Taxonomy" id="1137780"/>
    <lineage>
        <taxon>Bacteria</taxon>
        <taxon>Pseudomonadati</taxon>
        <taxon>Bacteroidota</taxon>
        <taxon>Flavobacteriia</taxon>
        <taxon>Flavobacteriales</taxon>
        <taxon>Flavobacteriaceae</taxon>
    </lineage>
</organism>
<dbReference type="PANTHER" id="PTHR13194:SF19">
    <property type="entry name" value="NAD(P)-BINDING ROSSMANN-FOLD SUPERFAMILY PROTEIN"/>
    <property type="match status" value="1"/>
</dbReference>
<name>A0A2S7WTP7_9FLAO</name>
<dbReference type="InterPro" id="IPR013857">
    <property type="entry name" value="NADH-UbQ_OxRdtase-assoc_prot30"/>
</dbReference>
<proteinExistence type="inferred from homology"/>
<dbReference type="SUPFAM" id="SSF49785">
    <property type="entry name" value="Galactose-binding domain-like"/>
    <property type="match status" value="1"/>
</dbReference>
<sequence length="165" mass="19081">MSDEKTIIFDFNKNTNISIWQVVDDGVMGGLSQGNLKINDVGNGIFYGFVSTKNNGGFSSIRYRFSKKNVAKYSKIILKIKGDGKNYQLRIKNNSKDYYSYVKPFITTQNWSLIEIKLSDMYPTFRGRKLNIENFSEESIEELAILIGNKKNEQFQLEIDKIYLQ</sequence>
<evidence type="ECO:0000259" key="2">
    <source>
        <dbReference type="Pfam" id="PF08547"/>
    </source>
</evidence>
<keyword evidence="4" id="KW-1185">Reference proteome</keyword>
<evidence type="ECO:0000256" key="1">
    <source>
        <dbReference type="ARBA" id="ARBA00007884"/>
    </source>
</evidence>
<reference evidence="3 4" key="1">
    <citation type="submission" date="2016-12" db="EMBL/GenBank/DDBJ databases">
        <title>Trade-off between light-utilization and light-protection in marine flavobacteria.</title>
        <authorList>
            <person name="Kumagai Y."/>
            <person name="Yoshizawa S."/>
            <person name="Kogure K."/>
            <person name="Iwasaki W."/>
        </authorList>
    </citation>
    <scope>NUCLEOTIDE SEQUENCE [LARGE SCALE GENOMIC DNA]</scope>
    <source>
        <strain evidence="3 4">NBRC 108759</strain>
    </source>
</reference>
<dbReference type="InterPro" id="IPR008979">
    <property type="entry name" value="Galactose-bd-like_sf"/>
</dbReference>
<feature type="domain" description="NADH:ubiquinone oxidoreductase intermediate-associated protein 30" evidence="2">
    <location>
        <begin position="9"/>
        <end position="159"/>
    </location>
</feature>
<dbReference type="Pfam" id="PF08547">
    <property type="entry name" value="CIA30"/>
    <property type="match status" value="1"/>
</dbReference>
<protein>
    <submittedName>
        <fullName evidence="3">CIA30 family protein</fullName>
    </submittedName>
</protein>